<dbReference type="RefSeq" id="WP_232011667.1">
    <property type="nucleotide sequence ID" value="NZ_LS483250.1"/>
</dbReference>
<dbReference type="EMBL" id="LS483250">
    <property type="protein sequence ID" value="SQD80332.1"/>
    <property type="molecule type" value="Genomic_DNA"/>
</dbReference>
<sequence length="51" mass="5964">MDKVDGRQTLKIEADLLPSYNLNEQLPKLMELMKGLELDPRVTIRSRGHNW</sequence>
<dbReference type="KEGG" id="mya:MORIYA_3880"/>
<dbReference type="AlphaFoldDB" id="A0A330LVT6"/>
<accession>A0A330LVT6</accession>
<name>A0A330LVT6_9GAMM</name>
<keyword evidence="2" id="KW-1185">Reference proteome</keyword>
<reference evidence="2" key="1">
    <citation type="submission" date="2018-05" db="EMBL/GenBank/DDBJ databases">
        <authorList>
            <person name="Cea G.-C."/>
            <person name="William W."/>
        </authorList>
    </citation>
    <scope>NUCLEOTIDE SEQUENCE [LARGE SCALE GENOMIC DNA]</scope>
    <source>
        <strain evidence="2">DB21MT 5</strain>
    </source>
</reference>
<evidence type="ECO:0000313" key="2">
    <source>
        <dbReference type="Proteomes" id="UP000250163"/>
    </source>
</evidence>
<gene>
    <name evidence="1" type="ORF">MORIYA_3880</name>
</gene>
<dbReference type="Proteomes" id="UP000250163">
    <property type="component" value="Chromosome MORIYA"/>
</dbReference>
<proteinExistence type="predicted"/>
<protein>
    <submittedName>
        <fullName evidence="1">Uncharacterized protein</fullName>
    </submittedName>
</protein>
<organism evidence="1 2">
    <name type="scientific">Moritella yayanosii</name>
    <dbReference type="NCBI Taxonomy" id="69539"/>
    <lineage>
        <taxon>Bacteria</taxon>
        <taxon>Pseudomonadati</taxon>
        <taxon>Pseudomonadota</taxon>
        <taxon>Gammaproteobacteria</taxon>
        <taxon>Alteromonadales</taxon>
        <taxon>Moritellaceae</taxon>
        <taxon>Moritella</taxon>
    </lineage>
</organism>
<evidence type="ECO:0000313" key="1">
    <source>
        <dbReference type="EMBL" id="SQD80332.1"/>
    </source>
</evidence>